<dbReference type="KEGG" id="rho:RHOM_02745"/>
<dbReference type="AlphaFoldDB" id="G2T027"/>
<gene>
    <name evidence="1" type="ordered locus">RHOM_02745</name>
</gene>
<reference evidence="1 2" key="1">
    <citation type="journal article" date="2015" name="Genome Announc.">
        <title>Complete genome sequence of the human gut symbiont Roseburia hominis.</title>
        <authorList>
            <person name="Travis A.J."/>
            <person name="Kelly D."/>
            <person name="Flint H.J."/>
            <person name="Aminov R.I."/>
        </authorList>
    </citation>
    <scope>NUCLEOTIDE SEQUENCE [LARGE SCALE GENOMIC DNA]</scope>
    <source>
        <strain evidence="2">DSM 16839 / JCM 17582 / NCIMB 14029 / A2-183</strain>
    </source>
</reference>
<name>G2T027_ROSHA</name>
<evidence type="ECO:0000313" key="2">
    <source>
        <dbReference type="Proteomes" id="UP000008178"/>
    </source>
</evidence>
<keyword evidence="2" id="KW-1185">Reference proteome</keyword>
<proteinExistence type="predicted"/>
<protein>
    <submittedName>
        <fullName evidence="1">Uncharacterized protein</fullName>
    </submittedName>
</protein>
<dbReference type="EMBL" id="CP003040">
    <property type="protein sequence ID" value="AEN95671.1"/>
    <property type="molecule type" value="Genomic_DNA"/>
</dbReference>
<organism evidence="1 2">
    <name type="scientific">Roseburia hominis (strain DSM 16839 / JCM 17582 / NCIMB 14029 / A2-183)</name>
    <dbReference type="NCBI Taxonomy" id="585394"/>
    <lineage>
        <taxon>Bacteria</taxon>
        <taxon>Bacillati</taxon>
        <taxon>Bacillota</taxon>
        <taxon>Clostridia</taxon>
        <taxon>Lachnospirales</taxon>
        <taxon>Lachnospiraceae</taxon>
        <taxon>Roseburia</taxon>
    </lineage>
</organism>
<sequence length="33" mass="3739">MLAKIKAFFMENIDGVAMGVEAMYGVDIHPYYN</sequence>
<accession>G2T027</accession>
<dbReference type="HOGENOM" id="CLU_3383576_0_0_9"/>
<evidence type="ECO:0000313" key="1">
    <source>
        <dbReference type="EMBL" id="AEN95671.1"/>
    </source>
</evidence>
<dbReference type="Proteomes" id="UP000008178">
    <property type="component" value="Chromosome"/>
</dbReference>